<dbReference type="PANTHER" id="PTHR31511:SF12">
    <property type="entry name" value="RHO TERMINATION FACTOR N-TERMINAL DOMAIN-CONTAINING PROTEIN"/>
    <property type="match status" value="1"/>
</dbReference>
<dbReference type="SUPFAM" id="SSF54060">
    <property type="entry name" value="His-Me finger endonucleases"/>
    <property type="match status" value="1"/>
</dbReference>
<dbReference type="SUPFAM" id="SSF56672">
    <property type="entry name" value="DNA/RNA polymerases"/>
    <property type="match status" value="1"/>
</dbReference>
<organism evidence="1 2">
    <name type="scientific">Diabrotica balteata</name>
    <name type="common">Banded cucumber beetle</name>
    <dbReference type="NCBI Taxonomy" id="107213"/>
    <lineage>
        <taxon>Eukaryota</taxon>
        <taxon>Metazoa</taxon>
        <taxon>Ecdysozoa</taxon>
        <taxon>Arthropoda</taxon>
        <taxon>Hexapoda</taxon>
        <taxon>Insecta</taxon>
        <taxon>Pterygota</taxon>
        <taxon>Neoptera</taxon>
        <taxon>Endopterygota</taxon>
        <taxon>Coleoptera</taxon>
        <taxon>Polyphaga</taxon>
        <taxon>Cucujiformia</taxon>
        <taxon>Chrysomeloidea</taxon>
        <taxon>Chrysomelidae</taxon>
        <taxon>Galerucinae</taxon>
        <taxon>Diabroticina</taxon>
        <taxon>Diabroticites</taxon>
        <taxon>Diabrotica</taxon>
    </lineage>
</organism>
<dbReference type="EMBL" id="OU898280">
    <property type="protein sequence ID" value="CAG9834564.1"/>
    <property type="molecule type" value="Genomic_DNA"/>
</dbReference>
<sequence length="1408" mass="163886">MSQYDFSDNTPVQKYRVENRKDVIIGEKSFQLNRSKSKFVSIGLKYGAECTPVISLYGNQGQRVVFTEEDWKEFLYYQGVITNYLYTVESSESIRRKSYSIEFEKVLEAKVIKISQSNSYIYLGYETICKLWEVLPLIQHHISHLKQGNFSEYLKSIYPRLQNNKGDFYENVLRSVNANTQVCFEDISNILELVYVYPEALKDVCTNGKKKATPFRSIVHPVTTTSNVIECQDCYKKISGRGLTGHLRSNSHKSVISNDSGVEKLSSAFKNRIGSYRLSSNKHHTDYLEFFSEIEGNVLKLLHNYLHKFKVLKVNFELYSMYTIPEKDTYDLKSFNTKNQIITISTNLKQAYQDFIREILPKVSEIQEKESGWSLLQIQSLEVNINKYNPLRSSSYIRLPRQIEMKKAIINITNKDEACFGWAVNASIFDPTGKSNLTTSYPHYTSLLKFHNIEFPMKLSDIPKFELLNNISINVFGISECFKNNITQLEIVGPLYHTKSKKATHVNLLLIFDEYGNSHYCYIKNLSRLISKQKSHHNGQTFLCNGCLQFFSSLERLRKHEDNDCNFLYTKLPTTNMILNKYGHLQKENILQFSNFQKQMQVPFVIYADFESILQPIQYATPSDNSSFTVKTYQHTPYSFGFYVKCYFDDSLSELIIYRGDNVVEKFIQKLEEKVYTIYHKYLKYIKPMKKLTPEEELQFFTSKCCHICDKPFDINEIKVRDHSHLTGLFSGAAHNACNLNYKLPKFIPVFMHNLTNYDSHLFITKLAQNNEKIDVIAQTKEKYISFTKLLLVDRGDLEQNIYLKLRFVDSFRFLPHSLDNLSKTLNNNQCLELQKYCRSNEEFGLLRQKGVFLYSYLDNFSKLGEVSLPTQEEFFDILKGEGISDEKYLRAKRVWEVFNCNTLGEYSDVYLKSDILLLADVFENFRRNCLFNYKLDPAQYLTAPSLSWDAMLRKTNVQLELLTDIDMLHFFKKGIRGDDVEITHFDCLSVDDESPKGYVLEVNLAYPETLHDFHNDLPFCPENLIPPNSKDPKLVLTLLPKNKYIIHYRNLKQCTEQGLKITKIHRILEFSQSPWLKPYIELNTNLRNSSNNEFDKSTYKNYTNSIYGKTMENVDKRVDIKLLSHWKNLPGSVGAEGFISMPNFHSVSIFSDNLVAIQMNILKIIYDKPVYVGFSILEISKIRMYDFFYNYIKAKYVDNASLLYTDTDSLILHIQTENVYRDIKENLHLFDTSNYPADNIFNIPKTPSVVGKLKDEFKGKPIKNFCGTGAKAYCVTLSNNDNLKKAKGISKNVINKSLTFTDYKQVVDNTNAKIYRKMYTFKSHLHEMYTELKNKVALTSHDDKRYVIPGTINTLAWGHYKIDTFIPNQQQQNLDYLIQQAKLLLPEAKNDGGDEFYVDSFEMDFLS</sequence>
<dbReference type="PANTHER" id="PTHR31511">
    <property type="entry name" value="PROTEIN CBG23764"/>
    <property type="match status" value="1"/>
</dbReference>
<gene>
    <name evidence="1" type="ORF">DIABBA_LOCUS7858</name>
</gene>
<dbReference type="InterPro" id="IPR043502">
    <property type="entry name" value="DNA/RNA_pol_sf"/>
</dbReference>
<dbReference type="OrthoDB" id="6602337at2759"/>
<evidence type="ECO:0008006" key="3">
    <source>
        <dbReference type="Google" id="ProtNLM"/>
    </source>
</evidence>
<accession>A0A9N9XB37</accession>
<evidence type="ECO:0000313" key="1">
    <source>
        <dbReference type="EMBL" id="CAG9834564.1"/>
    </source>
</evidence>
<dbReference type="GO" id="GO:0042575">
    <property type="term" value="C:DNA polymerase complex"/>
    <property type="evidence" value="ECO:0007669"/>
    <property type="project" value="UniProtKB-ARBA"/>
</dbReference>
<protein>
    <recommendedName>
        <fullName evidence="3">DNA-directed DNA polymerase</fullName>
    </recommendedName>
</protein>
<keyword evidence="2" id="KW-1185">Reference proteome</keyword>
<dbReference type="InterPro" id="IPR044925">
    <property type="entry name" value="His-Me_finger_sf"/>
</dbReference>
<dbReference type="SUPFAM" id="SSF53098">
    <property type="entry name" value="Ribonuclease H-like"/>
    <property type="match status" value="1"/>
</dbReference>
<dbReference type="InterPro" id="IPR012337">
    <property type="entry name" value="RNaseH-like_sf"/>
</dbReference>
<proteinExistence type="predicted"/>
<evidence type="ECO:0000313" key="2">
    <source>
        <dbReference type="Proteomes" id="UP001153709"/>
    </source>
</evidence>
<reference evidence="1" key="1">
    <citation type="submission" date="2022-01" db="EMBL/GenBank/DDBJ databases">
        <authorList>
            <person name="King R."/>
        </authorList>
    </citation>
    <scope>NUCLEOTIDE SEQUENCE</scope>
</reference>
<dbReference type="Proteomes" id="UP001153709">
    <property type="component" value="Chromosome 5"/>
</dbReference>
<name>A0A9N9XB37_DIABA</name>
<dbReference type="GO" id="GO:0071897">
    <property type="term" value="P:DNA biosynthetic process"/>
    <property type="evidence" value="ECO:0007669"/>
    <property type="project" value="UniProtKB-ARBA"/>
</dbReference>